<sequence>MSSTSGYTSNNNLPRRNSQRRVRFAEENTIYLQEMVEDGGSNGRRETPHLQNEGQPYASSSEAQSRLVSPTAGDRGYGEAPQSQHRDQSYGRSLHTRDESTSALSNSANRPIPRTKPLGNSAIKFPLPAPEGVNVVSLPSTDENITENESPGSWQSGAVPYQPSPMEISSQPTPNTPWTLTSSPPSLGRVDIASSITKDSDGPKPRQSRAPLHQASSTPQSGTFNQPPLVLQTPSTLMVSLPDVDDEEKMDEEGEQQQEQEEDSPFYWWQLFMITCDKLRITRRFRRNRR</sequence>
<feature type="compositionally biased region" description="Polar residues" evidence="1">
    <location>
        <begin position="214"/>
        <end position="238"/>
    </location>
</feature>
<evidence type="ECO:0000256" key="1">
    <source>
        <dbReference type="SAM" id="MobiDB-lite"/>
    </source>
</evidence>
<name>A0A9W8ZSU6_9AGAR</name>
<feature type="compositionally biased region" description="Polar residues" evidence="1">
    <location>
        <begin position="167"/>
        <end position="185"/>
    </location>
</feature>
<feature type="compositionally biased region" description="Polar residues" evidence="1">
    <location>
        <begin position="1"/>
        <end position="16"/>
    </location>
</feature>
<dbReference type="EMBL" id="JANVFS010000052">
    <property type="protein sequence ID" value="KAJ4465245.1"/>
    <property type="molecule type" value="Genomic_DNA"/>
</dbReference>
<evidence type="ECO:0000313" key="3">
    <source>
        <dbReference type="Proteomes" id="UP001150238"/>
    </source>
</evidence>
<proteinExistence type="predicted"/>
<feature type="compositionally biased region" description="Acidic residues" evidence="1">
    <location>
        <begin position="243"/>
        <end position="263"/>
    </location>
</feature>
<organism evidence="2 3">
    <name type="scientific">Lentinula lateritia</name>
    <dbReference type="NCBI Taxonomy" id="40482"/>
    <lineage>
        <taxon>Eukaryota</taxon>
        <taxon>Fungi</taxon>
        <taxon>Dikarya</taxon>
        <taxon>Basidiomycota</taxon>
        <taxon>Agaricomycotina</taxon>
        <taxon>Agaricomycetes</taxon>
        <taxon>Agaricomycetidae</taxon>
        <taxon>Agaricales</taxon>
        <taxon>Marasmiineae</taxon>
        <taxon>Omphalotaceae</taxon>
        <taxon>Lentinula</taxon>
    </lineage>
</organism>
<feature type="region of interest" description="Disordered" evidence="1">
    <location>
        <begin position="1"/>
        <end position="263"/>
    </location>
</feature>
<evidence type="ECO:0000313" key="2">
    <source>
        <dbReference type="EMBL" id="KAJ4465245.1"/>
    </source>
</evidence>
<feature type="compositionally biased region" description="Basic and acidic residues" evidence="1">
    <location>
        <begin position="84"/>
        <end position="100"/>
    </location>
</feature>
<reference evidence="2" key="2">
    <citation type="journal article" date="2023" name="Proc. Natl. Acad. Sci. U.S.A.">
        <title>A global phylogenomic analysis of the shiitake genus Lentinula.</title>
        <authorList>
            <person name="Sierra-Patev S."/>
            <person name="Min B."/>
            <person name="Naranjo-Ortiz M."/>
            <person name="Looney B."/>
            <person name="Konkel Z."/>
            <person name="Slot J.C."/>
            <person name="Sakamoto Y."/>
            <person name="Steenwyk J.L."/>
            <person name="Rokas A."/>
            <person name="Carro J."/>
            <person name="Camarero S."/>
            <person name="Ferreira P."/>
            <person name="Molpeceres G."/>
            <person name="Ruiz-Duenas F.J."/>
            <person name="Serrano A."/>
            <person name="Henrissat B."/>
            <person name="Drula E."/>
            <person name="Hughes K.W."/>
            <person name="Mata J.L."/>
            <person name="Ishikawa N.K."/>
            <person name="Vargas-Isla R."/>
            <person name="Ushijima S."/>
            <person name="Smith C.A."/>
            <person name="Donoghue J."/>
            <person name="Ahrendt S."/>
            <person name="Andreopoulos W."/>
            <person name="He G."/>
            <person name="LaButti K."/>
            <person name="Lipzen A."/>
            <person name="Ng V."/>
            <person name="Riley R."/>
            <person name="Sandor L."/>
            <person name="Barry K."/>
            <person name="Martinez A.T."/>
            <person name="Xiao Y."/>
            <person name="Gibbons J.G."/>
            <person name="Terashima K."/>
            <person name="Grigoriev I.V."/>
            <person name="Hibbett D."/>
        </authorList>
    </citation>
    <scope>NUCLEOTIDE SEQUENCE</scope>
    <source>
        <strain evidence="2">Sp2 HRB7682 ss15</strain>
    </source>
</reference>
<feature type="compositionally biased region" description="Polar residues" evidence="1">
    <location>
        <begin position="49"/>
        <end position="68"/>
    </location>
</feature>
<gene>
    <name evidence="2" type="ORF">C8J55DRAFT_493513</name>
</gene>
<dbReference type="Proteomes" id="UP001150238">
    <property type="component" value="Unassembled WGS sequence"/>
</dbReference>
<dbReference type="AlphaFoldDB" id="A0A9W8ZSU6"/>
<reference evidence="2" key="1">
    <citation type="submission" date="2022-08" db="EMBL/GenBank/DDBJ databases">
        <authorList>
            <consortium name="DOE Joint Genome Institute"/>
            <person name="Min B."/>
            <person name="Riley R."/>
            <person name="Sierra-Patev S."/>
            <person name="Naranjo-Ortiz M."/>
            <person name="Looney B."/>
            <person name="Konkel Z."/>
            <person name="Slot J.C."/>
            <person name="Sakamoto Y."/>
            <person name="Steenwyk J.L."/>
            <person name="Rokas A."/>
            <person name="Carro J."/>
            <person name="Camarero S."/>
            <person name="Ferreira P."/>
            <person name="Molpeceres G."/>
            <person name="Ruiz-Duenas F.J."/>
            <person name="Serrano A."/>
            <person name="Henrissat B."/>
            <person name="Drula E."/>
            <person name="Hughes K.W."/>
            <person name="Mata J.L."/>
            <person name="Ishikawa N.K."/>
            <person name="Vargas-Isla R."/>
            <person name="Ushijima S."/>
            <person name="Smith C.A."/>
            <person name="Ahrendt S."/>
            <person name="Andreopoulos W."/>
            <person name="He G."/>
            <person name="Labutti K."/>
            <person name="Lipzen A."/>
            <person name="Ng V."/>
            <person name="Sandor L."/>
            <person name="Barry K."/>
            <person name="Martinez A.T."/>
            <person name="Xiao Y."/>
            <person name="Gibbons J.G."/>
            <person name="Terashima K."/>
            <person name="Hibbett D.S."/>
            <person name="Grigoriev I.V."/>
        </authorList>
    </citation>
    <scope>NUCLEOTIDE SEQUENCE</scope>
    <source>
        <strain evidence="2">Sp2 HRB7682 ss15</strain>
    </source>
</reference>
<protein>
    <submittedName>
        <fullName evidence="2">Uncharacterized protein</fullName>
    </submittedName>
</protein>
<feature type="compositionally biased region" description="Polar residues" evidence="1">
    <location>
        <begin position="137"/>
        <end position="156"/>
    </location>
</feature>
<comment type="caution">
    <text evidence="2">The sequence shown here is derived from an EMBL/GenBank/DDBJ whole genome shotgun (WGS) entry which is preliminary data.</text>
</comment>
<accession>A0A9W8ZSU6</accession>